<dbReference type="PANTHER" id="PTHR33566:SF6">
    <property type="entry name" value="PROTEIN DEFECTIVE IN MERISTEM SILENCING 3"/>
    <property type="match status" value="1"/>
</dbReference>
<dbReference type="STRING" id="4081.K4D7P9"/>
<dbReference type="HOGENOM" id="CLU_2175459_0_0_1"/>
<dbReference type="Gramene" id="Solyc11g032140.1.1">
    <property type="protein sequence ID" value="Solyc11g032140.1.1"/>
    <property type="gene ID" value="Solyc11g032140.1"/>
</dbReference>
<evidence type="ECO:0000313" key="2">
    <source>
        <dbReference type="Proteomes" id="UP000004994"/>
    </source>
</evidence>
<dbReference type="InParanoid" id="K4D7P9"/>
<evidence type="ECO:0000313" key="1">
    <source>
        <dbReference type="EnsemblPlants" id="Solyc11g032140.1.1"/>
    </source>
</evidence>
<dbReference type="PhylomeDB" id="K4D7P9"/>
<dbReference type="SMR" id="K4D7P9"/>
<keyword evidence="2" id="KW-1185">Reference proteome</keyword>
<reference evidence="1" key="2">
    <citation type="submission" date="2015-06" db="UniProtKB">
        <authorList>
            <consortium name="EnsemblPlants"/>
        </authorList>
    </citation>
    <scope>IDENTIFICATION</scope>
    <source>
        <strain evidence="1">cv. Heinz 1706</strain>
    </source>
</reference>
<dbReference type="AlphaFoldDB" id="K4D7P9"/>
<organism evidence="1">
    <name type="scientific">Solanum lycopersicum</name>
    <name type="common">Tomato</name>
    <name type="synonym">Lycopersicon esculentum</name>
    <dbReference type="NCBI Taxonomy" id="4081"/>
    <lineage>
        <taxon>Eukaryota</taxon>
        <taxon>Viridiplantae</taxon>
        <taxon>Streptophyta</taxon>
        <taxon>Embryophyta</taxon>
        <taxon>Tracheophyta</taxon>
        <taxon>Spermatophyta</taxon>
        <taxon>Magnoliopsida</taxon>
        <taxon>eudicotyledons</taxon>
        <taxon>Gunneridae</taxon>
        <taxon>Pentapetalae</taxon>
        <taxon>asterids</taxon>
        <taxon>lamiids</taxon>
        <taxon>Solanales</taxon>
        <taxon>Solanaceae</taxon>
        <taxon>Solanoideae</taxon>
        <taxon>Solaneae</taxon>
        <taxon>Solanum</taxon>
        <taxon>Solanum subgen. Lycopersicon</taxon>
    </lineage>
</organism>
<dbReference type="PANTHER" id="PTHR33566">
    <property type="entry name" value="EN/SPM-LIKE TRANSPOSON-RELATED"/>
    <property type="match status" value="1"/>
</dbReference>
<name>K4D7P9_SOLLC</name>
<proteinExistence type="predicted"/>
<accession>K4D7P9</accession>
<dbReference type="PaxDb" id="4081-Solyc11g032140.1.1"/>
<dbReference type="EnsemblPlants" id="Solyc11g032140.1.1">
    <property type="protein sequence ID" value="Solyc11g032140.1.1"/>
    <property type="gene ID" value="Solyc11g032140.1"/>
</dbReference>
<dbReference type="Proteomes" id="UP000004994">
    <property type="component" value="Chromosome 11"/>
</dbReference>
<sequence>MLGVVCKTHHGLKPLHTYDIKGVMNKSSGLQSTDTSIGRPFDHRYLFICLENIRFELQMKELKWERVRFVEDLQREQTLITNAKKKFEIRKQEHVNFLSQRSSNLSRMYA</sequence>
<protein>
    <submittedName>
        <fullName evidence="1">Uncharacterized protein</fullName>
    </submittedName>
</protein>
<reference evidence="1" key="1">
    <citation type="journal article" date="2012" name="Nature">
        <title>The tomato genome sequence provides insights into fleshy fruit evolution.</title>
        <authorList>
            <consortium name="Tomato Genome Consortium"/>
        </authorList>
    </citation>
    <scope>NUCLEOTIDE SEQUENCE [LARGE SCALE GENOMIC DNA]</scope>
    <source>
        <strain evidence="1">cv. Heinz 1706</strain>
    </source>
</reference>